<feature type="transmembrane region" description="Helical" evidence="1">
    <location>
        <begin position="12"/>
        <end position="34"/>
    </location>
</feature>
<proteinExistence type="predicted"/>
<protein>
    <submittedName>
        <fullName evidence="2">Uncharacterized protein</fullName>
    </submittedName>
</protein>
<sequence length="95" mass="10673">MAIVVEEERKTNWVTIIAVVTVLAIIFIGGYYLFFKNPELIEVVAPDRLQQLNELSQAKFDPNAVVDSPVFKALRDYTSPLVLPQAGRANPFQPQ</sequence>
<accession>A0A2G9ZA49</accession>
<comment type="caution">
    <text evidence="2">The sequence shown here is derived from an EMBL/GenBank/DDBJ whole genome shotgun (WGS) entry which is preliminary data.</text>
</comment>
<keyword evidence="1" id="KW-1133">Transmembrane helix</keyword>
<dbReference type="EMBL" id="PCRZ01000017">
    <property type="protein sequence ID" value="PIP30027.1"/>
    <property type="molecule type" value="Genomic_DNA"/>
</dbReference>
<gene>
    <name evidence="2" type="ORF">COX26_00955</name>
</gene>
<organism evidence="2 3">
    <name type="scientific">Candidatus Jorgensenbacteria bacterium CG23_combo_of_CG06-09_8_20_14_all_54_14</name>
    <dbReference type="NCBI Taxonomy" id="1974595"/>
    <lineage>
        <taxon>Bacteria</taxon>
        <taxon>Candidatus Joergenseniibacteriota</taxon>
    </lineage>
</organism>
<dbReference type="AlphaFoldDB" id="A0A2G9ZA49"/>
<keyword evidence="1" id="KW-0812">Transmembrane</keyword>
<evidence type="ECO:0000313" key="3">
    <source>
        <dbReference type="Proteomes" id="UP000228812"/>
    </source>
</evidence>
<evidence type="ECO:0000256" key="1">
    <source>
        <dbReference type="SAM" id="Phobius"/>
    </source>
</evidence>
<evidence type="ECO:0000313" key="2">
    <source>
        <dbReference type="EMBL" id="PIP30027.1"/>
    </source>
</evidence>
<name>A0A2G9ZA49_9BACT</name>
<keyword evidence="1" id="KW-0472">Membrane</keyword>
<reference evidence="2 3" key="1">
    <citation type="submission" date="2017-09" db="EMBL/GenBank/DDBJ databases">
        <title>Depth-based differentiation of microbial function through sediment-hosted aquifers and enrichment of novel symbionts in the deep terrestrial subsurface.</title>
        <authorList>
            <person name="Probst A.J."/>
            <person name="Ladd B."/>
            <person name="Jarett J.K."/>
            <person name="Geller-Mcgrath D.E."/>
            <person name="Sieber C.M."/>
            <person name="Emerson J.B."/>
            <person name="Anantharaman K."/>
            <person name="Thomas B.C."/>
            <person name="Malmstrom R."/>
            <person name="Stieglmeier M."/>
            <person name="Klingl A."/>
            <person name="Woyke T."/>
            <person name="Ryan C.M."/>
            <person name="Banfield J.F."/>
        </authorList>
    </citation>
    <scope>NUCLEOTIDE SEQUENCE [LARGE SCALE GENOMIC DNA]</scope>
    <source>
        <strain evidence="2">CG23_combo_of_CG06-09_8_20_14_all_54_14</strain>
    </source>
</reference>
<dbReference type="Proteomes" id="UP000228812">
    <property type="component" value="Unassembled WGS sequence"/>
</dbReference>